<evidence type="ECO:0000313" key="3">
    <source>
        <dbReference type="Proteomes" id="UP000245845"/>
    </source>
</evidence>
<sequence length="298" mass="34804">MYLLIPIIIVLFFVLFLSYYHRKKQAVQKVGRMSYAWKCDLLNELAVPFGFSYQFVQDIFTFRDDAWQKEFGYGEFYDLNALSMHMILDCEPVYFNYHGKTWLIEFCKGQYGINTGAEAGIYHADSVVPPALRPQTVFTAAAEDEVLPVKLRLTGPDCPLFSISQKQWRVSGFVMGTFTAPEDLILEAAVTFPDPDMCTAFTRAMNGLGYKSSELLTYQNTVQFYFTRPKSAPLMAPDVFLEKYRLLQGDIFCELFLWLTNPFFTTVDRLLYLYYTHPCLFERILCIRMFQKHRRKRQ</sequence>
<dbReference type="InterPro" id="IPR029322">
    <property type="entry name" value="DUF4474"/>
</dbReference>
<gene>
    <name evidence="2" type="ORF">A8806_101302</name>
</gene>
<evidence type="ECO:0000313" key="2">
    <source>
        <dbReference type="EMBL" id="PWJ32015.1"/>
    </source>
</evidence>
<comment type="caution">
    <text evidence="2">The sequence shown here is derived from an EMBL/GenBank/DDBJ whole genome shotgun (WGS) entry which is preliminary data.</text>
</comment>
<dbReference type="EMBL" id="QGDL01000001">
    <property type="protein sequence ID" value="PWJ32015.1"/>
    <property type="molecule type" value="Genomic_DNA"/>
</dbReference>
<proteinExistence type="predicted"/>
<organism evidence="2 3">
    <name type="scientific">Faecalicatena orotica</name>
    <dbReference type="NCBI Taxonomy" id="1544"/>
    <lineage>
        <taxon>Bacteria</taxon>
        <taxon>Bacillati</taxon>
        <taxon>Bacillota</taxon>
        <taxon>Clostridia</taxon>
        <taxon>Lachnospirales</taxon>
        <taxon>Lachnospiraceae</taxon>
        <taxon>Faecalicatena</taxon>
    </lineage>
</organism>
<reference evidence="2 3" key="1">
    <citation type="submission" date="2018-05" db="EMBL/GenBank/DDBJ databases">
        <title>The Hungate 1000. A catalogue of reference genomes from the rumen microbiome.</title>
        <authorList>
            <person name="Kelly W."/>
        </authorList>
    </citation>
    <scope>NUCLEOTIDE SEQUENCE [LARGE SCALE GENOMIC DNA]</scope>
    <source>
        <strain evidence="2 3">NLAE-zl-C242</strain>
    </source>
</reference>
<dbReference type="Pfam" id="PF14751">
    <property type="entry name" value="DUF4474"/>
    <property type="match status" value="1"/>
</dbReference>
<dbReference type="Proteomes" id="UP000245845">
    <property type="component" value="Unassembled WGS sequence"/>
</dbReference>
<accession>A0A2Y9BE46</accession>
<evidence type="ECO:0000259" key="1">
    <source>
        <dbReference type="Pfam" id="PF14751"/>
    </source>
</evidence>
<name>A0A2Y9BE46_9FIRM</name>
<keyword evidence="3" id="KW-1185">Reference proteome</keyword>
<feature type="domain" description="DUF4474" evidence="1">
    <location>
        <begin position="42"/>
        <end position="281"/>
    </location>
</feature>
<dbReference type="AlphaFoldDB" id="A0A2Y9BE46"/>
<protein>
    <submittedName>
        <fullName evidence="2">Uncharacterized protein DUF4474</fullName>
    </submittedName>
</protein>